<keyword evidence="4" id="KW-1185">Reference proteome</keyword>
<feature type="region of interest" description="Disordered" evidence="1">
    <location>
        <begin position="1191"/>
        <end position="1213"/>
    </location>
</feature>
<dbReference type="EMBL" id="KV428023">
    <property type="protein sequence ID" value="KZT41286.1"/>
    <property type="molecule type" value="Genomic_DNA"/>
</dbReference>
<dbReference type="PROSITE" id="PS51011">
    <property type="entry name" value="ARID"/>
    <property type="match status" value="1"/>
</dbReference>
<dbReference type="Gene3D" id="1.10.150.60">
    <property type="entry name" value="ARID DNA-binding domain"/>
    <property type="match status" value="1"/>
</dbReference>
<evidence type="ECO:0000313" key="3">
    <source>
        <dbReference type="EMBL" id="KZT41286.1"/>
    </source>
</evidence>
<feature type="compositionally biased region" description="Basic residues" evidence="1">
    <location>
        <begin position="1046"/>
        <end position="1062"/>
    </location>
</feature>
<feature type="compositionally biased region" description="Low complexity" evidence="1">
    <location>
        <begin position="125"/>
        <end position="153"/>
    </location>
</feature>
<protein>
    <recommendedName>
        <fullName evidence="2">ARID domain-containing protein</fullName>
    </recommendedName>
</protein>
<reference evidence="3 4" key="1">
    <citation type="journal article" date="2016" name="Mol. Biol. Evol.">
        <title>Comparative Genomics of Early-Diverging Mushroom-Forming Fungi Provides Insights into the Origins of Lignocellulose Decay Capabilities.</title>
        <authorList>
            <person name="Nagy L.G."/>
            <person name="Riley R."/>
            <person name="Tritt A."/>
            <person name="Adam C."/>
            <person name="Daum C."/>
            <person name="Floudas D."/>
            <person name="Sun H."/>
            <person name="Yadav J.S."/>
            <person name="Pangilinan J."/>
            <person name="Larsson K.H."/>
            <person name="Matsuura K."/>
            <person name="Barry K."/>
            <person name="Labutti K."/>
            <person name="Kuo R."/>
            <person name="Ohm R.A."/>
            <person name="Bhattacharya S.S."/>
            <person name="Shirouzu T."/>
            <person name="Yoshinaga Y."/>
            <person name="Martin F.M."/>
            <person name="Grigoriev I.V."/>
            <person name="Hibbett D.S."/>
        </authorList>
    </citation>
    <scope>NUCLEOTIDE SEQUENCE [LARGE SCALE GENOMIC DNA]</scope>
    <source>
        <strain evidence="3 4">HHB10207 ss-3</strain>
    </source>
</reference>
<accession>A0A166G416</accession>
<dbReference type="GO" id="GO:0003677">
    <property type="term" value="F:DNA binding"/>
    <property type="evidence" value="ECO:0007669"/>
    <property type="project" value="InterPro"/>
</dbReference>
<feature type="region of interest" description="Disordered" evidence="1">
    <location>
        <begin position="362"/>
        <end position="444"/>
    </location>
</feature>
<feature type="compositionally biased region" description="Low complexity" evidence="1">
    <location>
        <begin position="1094"/>
        <end position="1120"/>
    </location>
</feature>
<evidence type="ECO:0000256" key="1">
    <source>
        <dbReference type="SAM" id="MobiDB-lite"/>
    </source>
</evidence>
<feature type="region of interest" description="Disordered" evidence="1">
    <location>
        <begin position="778"/>
        <end position="814"/>
    </location>
</feature>
<feature type="region of interest" description="Disordered" evidence="1">
    <location>
        <begin position="945"/>
        <end position="1146"/>
    </location>
</feature>
<feature type="compositionally biased region" description="Polar residues" evidence="1">
    <location>
        <begin position="785"/>
        <end position="796"/>
    </location>
</feature>
<feature type="compositionally biased region" description="Pro residues" evidence="1">
    <location>
        <begin position="797"/>
        <end position="814"/>
    </location>
</feature>
<feature type="compositionally biased region" description="Low complexity" evidence="1">
    <location>
        <begin position="725"/>
        <end position="764"/>
    </location>
</feature>
<dbReference type="SMART" id="SM00501">
    <property type="entry name" value="BRIGHT"/>
    <property type="match status" value="1"/>
</dbReference>
<gene>
    <name evidence="3" type="ORF">SISSUDRAFT_1031351</name>
</gene>
<feature type="region of interest" description="Disordered" evidence="1">
    <location>
        <begin position="1235"/>
        <end position="1292"/>
    </location>
</feature>
<feature type="compositionally biased region" description="Polar residues" evidence="1">
    <location>
        <begin position="1262"/>
        <end position="1272"/>
    </location>
</feature>
<feature type="compositionally biased region" description="Pro residues" evidence="1">
    <location>
        <begin position="640"/>
        <end position="655"/>
    </location>
</feature>
<dbReference type="SUPFAM" id="SSF46774">
    <property type="entry name" value="ARID-like"/>
    <property type="match status" value="1"/>
</dbReference>
<dbReference type="InterPro" id="IPR036431">
    <property type="entry name" value="ARID_dom_sf"/>
</dbReference>
<feature type="domain" description="ARID" evidence="2">
    <location>
        <begin position="481"/>
        <end position="579"/>
    </location>
</feature>
<feature type="compositionally biased region" description="Low complexity" evidence="1">
    <location>
        <begin position="629"/>
        <end position="638"/>
    </location>
</feature>
<dbReference type="Proteomes" id="UP000076798">
    <property type="component" value="Unassembled WGS sequence"/>
</dbReference>
<feature type="compositionally biased region" description="Low complexity" evidence="1">
    <location>
        <begin position="1009"/>
        <end position="1045"/>
    </location>
</feature>
<feature type="compositionally biased region" description="Polar residues" evidence="1">
    <location>
        <begin position="421"/>
        <end position="444"/>
    </location>
</feature>
<organism evidence="3 4">
    <name type="scientific">Sistotremastrum suecicum HHB10207 ss-3</name>
    <dbReference type="NCBI Taxonomy" id="1314776"/>
    <lineage>
        <taxon>Eukaryota</taxon>
        <taxon>Fungi</taxon>
        <taxon>Dikarya</taxon>
        <taxon>Basidiomycota</taxon>
        <taxon>Agaricomycotina</taxon>
        <taxon>Agaricomycetes</taxon>
        <taxon>Sistotremastrales</taxon>
        <taxon>Sistotremastraceae</taxon>
        <taxon>Sistotremastrum</taxon>
    </lineage>
</organism>
<feature type="region of interest" description="Disordered" evidence="1">
    <location>
        <begin position="15"/>
        <end position="63"/>
    </location>
</feature>
<feature type="compositionally biased region" description="Low complexity" evidence="1">
    <location>
        <begin position="159"/>
        <end position="184"/>
    </location>
</feature>
<feature type="compositionally biased region" description="Pro residues" evidence="1">
    <location>
        <begin position="984"/>
        <end position="998"/>
    </location>
</feature>
<feature type="compositionally biased region" description="Pro residues" evidence="1">
    <location>
        <begin position="952"/>
        <end position="973"/>
    </location>
</feature>
<feature type="compositionally biased region" description="Low complexity" evidence="1">
    <location>
        <begin position="375"/>
        <end position="387"/>
    </location>
</feature>
<name>A0A166G416_9AGAM</name>
<dbReference type="Pfam" id="PF01388">
    <property type="entry name" value="ARID"/>
    <property type="match status" value="1"/>
</dbReference>
<feature type="region of interest" description="Disordered" evidence="1">
    <location>
        <begin position="710"/>
        <end position="764"/>
    </location>
</feature>
<dbReference type="SMART" id="SM01014">
    <property type="entry name" value="ARID"/>
    <property type="match status" value="1"/>
</dbReference>
<proteinExistence type="predicted"/>
<sequence>MMEFFRLQQQQQQQNSQFLQHQQQQAQQQNQAQQMQGQPHPQMMPMNHNPSLAQLQGQPPPGFTAEQQLQLLRARQANPALLNNAAMRARMGANQSSDPNISRQLRLLENRVGVQPVPGAPEGGPSLQQMQQQASGQPQQPVQQQAQQSSLPRQPTPSQPQHAQPQQPLSQQQQQQLLSSQMAQSLSNQTANLNQMNMAYAMQNGQAMNGGGPAPPPLAIPRNAADCIQRITQLRGVIQQKEHHLHNLSNTRVDADNMSTITALRADLQKNKQWLSLLESMLQRNQWPGGQERPSDGSNGEGTNGNPPPGAAAGNVPGQTNGLTPWANAAGAGQAGFPGAGMNNNATSLQQYNAMLRRTSPMQRPQGIPTLQNRPQPGQFPPAASQPQQPPFPNGAIPKQMYPGMQQQQQQQPQPQPPQTPLQHVQGNLGQHFQGQPQDLSLQAGPSNINQAEMLLRQSQAQQGQPPQPQLQFQGNRPLPSLDLGKFEGFFGEYLKRQKLDEANFPREVTIEGNTLHLHDIHKAVMQFGGGQNVSARNGWAHVAQSMNIQVNGVSMETVGQRLREIHGRLLGNFENTYLSVLARNQQQHNAINAAHLASMNRALTPSGGAPNIPGRPGMPAQPQPQPQPQVNGQNGHPGYPGPPNPQNPQNPQLPPGAAATLQQMQFKQMMMQANMTNEQLRSQGHSQASIEAIERKRDFLNRQVLLNNGSLQHGQPHPLPPQGQVPLPNNQQPPSGMVPSHHPAQHQQPSDPSASSQSHSDFVAQAQQALNAQRARLGTPQPRPNSGINVHNQPTLQPPPMGRPGIPQPGPGAPLPQMQRPTDMDVNRAMEWIQNLKMGARNMNVPQAQVTEAERPEWNRLFETASKMLPEMDRQLSMYLCFFKRPDEVKHVLSFLHMLSRQREEIARTGMRSPHVDYISLDFLKRIMNAFATVMSRVRSALDATRGDAPGPQPPQPSQPPAQIPPGPPPVPVQNMNNRTITPDPPRPPTQPPPTPQQNPVISKVGRANKASSSPSPAALAASTPAPSANTPNPSSNSPRTPKSPGKKPAAKAKPAAKRKVTAPVVAPSPPKPAAPEPVTGSKRPRPEETETKPATAPTPSAGPAAASTPATAPAATSSLPPPKRPKLSGDWEIAQPGTDVEPKVEEQDLALSSMSLIEDMTKLLESSQDIFPELQGTLDSLANSFFALPQASKDGSSGSGEGSSANGIKTESGLGAGDFFEFFDFSQCEDDTPELVANVSTGPSDFSPESGPDEPRLGTTDGSAGQSAPKSATADPALSKASSNFDQTSPVWGHIGADPYFLHNDNWKSDGPMTEAEQPWAISTF</sequence>
<feature type="compositionally biased region" description="Pro residues" evidence="1">
    <location>
        <begin position="1068"/>
        <end position="1077"/>
    </location>
</feature>
<feature type="region of interest" description="Disordered" evidence="1">
    <location>
        <begin position="602"/>
        <end position="658"/>
    </location>
</feature>
<dbReference type="OrthoDB" id="1938591at2759"/>
<feature type="compositionally biased region" description="Low complexity" evidence="1">
    <location>
        <begin position="15"/>
        <end position="50"/>
    </location>
</feature>
<dbReference type="InterPro" id="IPR001606">
    <property type="entry name" value="ARID_dom"/>
</dbReference>
<feature type="region of interest" description="Disordered" evidence="1">
    <location>
        <begin position="114"/>
        <end position="184"/>
    </location>
</feature>
<dbReference type="CDD" id="cd16100">
    <property type="entry name" value="ARID"/>
    <property type="match status" value="1"/>
</dbReference>
<feature type="region of interest" description="Disordered" evidence="1">
    <location>
        <begin position="285"/>
        <end position="329"/>
    </location>
</feature>
<evidence type="ECO:0000313" key="4">
    <source>
        <dbReference type="Proteomes" id="UP000076798"/>
    </source>
</evidence>
<feature type="region of interest" description="Disordered" evidence="1">
    <location>
        <begin position="1305"/>
        <end position="1327"/>
    </location>
</feature>
<feature type="compositionally biased region" description="Polar residues" evidence="1">
    <location>
        <begin position="1282"/>
        <end position="1292"/>
    </location>
</feature>
<evidence type="ECO:0000259" key="2">
    <source>
        <dbReference type="PROSITE" id="PS51011"/>
    </source>
</evidence>
<dbReference type="STRING" id="1314776.A0A166G416"/>